<name>A0A1H3II98_9RHOB</name>
<feature type="transmembrane region" description="Helical" evidence="5">
    <location>
        <begin position="457"/>
        <end position="479"/>
    </location>
</feature>
<feature type="transmembrane region" description="Helical" evidence="5">
    <location>
        <begin position="373"/>
        <end position="394"/>
    </location>
</feature>
<dbReference type="GO" id="GO:0005886">
    <property type="term" value="C:plasma membrane"/>
    <property type="evidence" value="ECO:0007669"/>
    <property type="project" value="TreeGrafter"/>
</dbReference>
<keyword evidence="4 5" id="KW-0472">Membrane</keyword>
<dbReference type="AlphaFoldDB" id="A0A1H3II98"/>
<sequence>MGEARDIGLFGGAAHRVAVAIANAVADIDEIKVGVDLEDVDIALTLKGIDAGDVDGVIAAYDHGERASGKGGAHACLDVGVACGGVCVDDIGIAHVNDAHIACEVGCVILVVICACVAKGEERGGFAHGAGAEACARAVLCARIKGRAEHGDIGLKGAPVGFVGALGEGGYPDEGEIEAACVVAVLGHGMLLSFGRRVLRRRVFGKPATLFILGLGREGRMAWEICCKGNVMRSKTGFGEQTPPAIFSLILGMFGLSLSWRAAANTSILPAGISEAILGGVLIIFIIAAVAYMRKLMLRAGTLVEDARILPGRGGLAAFGVCFAILAAGLVPIAPEWAERILYLALAVQGGMAILVVYVLVSGPKEQRQVTPLWHLSFVGFIVAAVSAVNLGFYGLAEAIFWPTLGAALLIWGVSAMQLRHHVPPAPLRPMLAIHLAPASLFVIVALGFPAQDYPVIALLAQVFAGVAALILLGLLISLKSLLEAGFSPMWASFTFPLSAFATAMLSLAGQTGGVAERLVGGIALVAASTIVPYIAVKVIRMWMTGQLALKTNAAKA</sequence>
<evidence type="ECO:0000256" key="2">
    <source>
        <dbReference type="ARBA" id="ARBA00022692"/>
    </source>
</evidence>
<feature type="transmembrane region" description="Helical" evidence="5">
    <location>
        <begin position="341"/>
        <end position="361"/>
    </location>
</feature>
<keyword evidence="2 5" id="KW-0812">Transmembrane</keyword>
<dbReference type="InterPro" id="IPR004695">
    <property type="entry name" value="SLAC1/Mae1/Ssu1/TehA"/>
</dbReference>
<organism evidence="6 7">
    <name type="scientific">Lentibacter algarum</name>
    <dbReference type="NCBI Taxonomy" id="576131"/>
    <lineage>
        <taxon>Bacteria</taxon>
        <taxon>Pseudomonadati</taxon>
        <taxon>Pseudomonadota</taxon>
        <taxon>Alphaproteobacteria</taxon>
        <taxon>Rhodobacterales</taxon>
        <taxon>Roseobacteraceae</taxon>
        <taxon>Lentibacter</taxon>
    </lineage>
</organism>
<evidence type="ECO:0000256" key="5">
    <source>
        <dbReference type="SAM" id="Phobius"/>
    </source>
</evidence>
<feature type="transmembrane region" description="Helical" evidence="5">
    <location>
        <begin position="431"/>
        <end position="451"/>
    </location>
</feature>
<feature type="transmembrane region" description="Helical" evidence="5">
    <location>
        <begin position="268"/>
        <end position="293"/>
    </location>
</feature>
<dbReference type="Gene3D" id="1.50.10.150">
    <property type="entry name" value="Voltage-dependent anion channel"/>
    <property type="match status" value="1"/>
</dbReference>
<dbReference type="GO" id="GO:0046583">
    <property type="term" value="F:monoatomic cation efflux transmembrane transporter activity"/>
    <property type="evidence" value="ECO:0007669"/>
    <property type="project" value="TreeGrafter"/>
</dbReference>
<feature type="transmembrane region" description="Helical" evidence="5">
    <location>
        <begin position="491"/>
        <end position="513"/>
    </location>
</feature>
<evidence type="ECO:0000313" key="6">
    <source>
        <dbReference type="EMBL" id="SDY27307.1"/>
    </source>
</evidence>
<dbReference type="STRING" id="576131.SAMN05444486_1011089"/>
<comment type="subcellular location">
    <subcellularLocation>
        <location evidence="1">Membrane</location>
        <topology evidence="1">Multi-pass membrane protein</topology>
    </subcellularLocation>
</comment>
<evidence type="ECO:0000256" key="1">
    <source>
        <dbReference type="ARBA" id="ARBA00004141"/>
    </source>
</evidence>
<dbReference type="PANTHER" id="PTHR37955:SF1">
    <property type="entry name" value="DEP DOMAIN-CONTAINING PROTEIN"/>
    <property type="match status" value="1"/>
</dbReference>
<dbReference type="PANTHER" id="PTHR37955">
    <property type="entry name" value="TELLURITE RESISTANCE PROTEIN TEHA"/>
    <property type="match status" value="1"/>
</dbReference>
<dbReference type="InterPro" id="IPR052951">
    <property type="entry name" value="Tellurite_res_ion_channel"/>
</dbReference>
<dbReference type="CDD" id="cd09322">
    <property type="entry name" value="TDT_TehA_like"/>
    <property type="match status" value="1"/>
</dbReference>
<dbReference type="InterPro" id="IPR038665">
    <property type="entry name" value="Voltage-dep_anion_channel_sf"/>
</dbReference>
<dbReference type="EMBL" id="FNPR01000001">
    <property type="protein sequence ID" value="SDY27307.1"/>
    <property type="molecule type" value="Genomic_DNA"/>
</dbReference>
<feature type="transmembrane region" description="Helical" evidence="5">
    <location>
        <begin position="519"/>
        <end position="537"/>
    </location>
</feature>
<protein>
    <submittedName>
        <fullName evidence="6">Tellurite resistance protein TehA</fullName>
    </submittedName>
</protein>
<feature type="transmembrane region" description="Helical" evidence="5">
    <location>
        <begin position="314"/>
        <end position="335"/>
    </location>
</feature>
<reference evidence="6 7" key="1">
    <citation type="submission" date="2016-10" db="EMBL/GenBank/DDBJ databases">
        <authorList>
            <person name="de Groot N.N."/>
        </authorList>
    </citation>
    <scope>NUCLEOTIDE SEQUENCE [LARGE SCALE GENOMIC DNA]</scope>
    <source>
        <strain evidence="6 7">DSM 24677</strain>
    </source>
</reference>
<keyword evidence="7" id="KW-1185">Reference proteome</keyword>
<dbReference type="Pfam" id="PF03595">
    <property type="entry name" value="SLAC1"/>
    <property type="match status" value="1"/>
</dbReference>
<evidence type="ECO:0000256" key="4">
    <source>
        <dbReference type="ARBA" id="ARBA00023136"/>
    </source>
</evidence>
<evidence type="ECO:0000313" key="7">
    <source>
        <dbReference type="Proteomes" id="UP000199026"/>
    </source>
</evidence>
<accession>A0A1H3II98</accession>
<feature type="transmembrane region" description="Helical" evidence="5">
    <location>
        <begin position="242"/>
        <end position="262"/>
    </location>
</feature>
<feature type="transmembrane region" description="Helical" evidence="5">
    <location>
        <begin position="400"/>
        <end position="419"/>
    </location>
</feature>
<dbReference type="Proteomes" id="UP000199026">
    <property type="component" value="Unassembled WGS sequence"/>
</dbReference>
<keyword evidence="3 5" id="KW-1133">Transmembrane helix</keyword>
<evidence type="ECO:0000256" key="3">
    <source>
        <dbReference type="ARBA" id="ARBA00022989"/>
    </source>
</evidence>
<proteinExistence type="predicted"/>
<gene>
    <name evidence="6" type="ORF">SAMN05444486_1011089</name>
</gene>